<accession>A0A815FUH2</accession>
<evidence type="ECO:0000313" key="4">
    <source>
        <dbReference type="Proteomes" id="UP000663870"/>
    </source>
</evidence>
<protein>
    <submittedName>
        <fullName evidence="1">Uncharacterized protein</fullName>
    </submittedName>
</protein>
<gene>
    <name evidence="2" type="ORF">JXQ802_LOCUS47246</name>
    <name evidence="1" type="ORF">PYM288_LOCUS31364</name>
</gene>
<keyword evidence="4" id="KW-1185">Reference proteome</keyword>
<sequence length="412" mass="47827">MSEDVPDSFRSMLQCIHLAAICYSKYLDNDEKIRKFYDPIVKELNDLQLTGLTINTFNSQLLFSFSAIAADNLAAHNVAGFQQTFSSGNFCRRCLITYENRLIPLTDVHFIQRTYSQHEKCLQLLKNKPHIKSVSGVVGPSPLNDLHNFDPTNSFPGDAMHDFFEGVCPLIIMAMLKEASGLRLITFNGIQNITENFVYGEFDTSNKPPPILVKNLNNNHIVGSASQKYCLFRLFPIIFSDLVEKLQSFKIYLVLRELLDMILAFPRRKSWLPFMETLAINFQCMMDSSHSRFGQQLAQFDQTLLRFSELIYNHIIYKQYAVYVYDLQHVEDIPLFFQIHYIFKYNQQWIFIVDFLNTDGFSTKLWSYKVSSCDRLGIVSPNDLKYFHKGLDLYEVDQLHLVNLTSRLTKQN</sequence>
<dbReference type="Proteomes" id="UP000663870">
    <property type="component" value="Unassembled WGS sequence"/>
</dbReference>
<organism evidence="1 3">
    <name type="scientific">Rotaria sordida</name>
    <dbReference type="NCBI Taxonomy" id="392033"/>
    <lineage>
        <taxon>Eukaryota</taxon>
        <taxon>Metazoa</taxon>
        <taxon>Spiralia</taxon>
        <taxon>Gnathifera</taxon>
        <taxon>Rotifera</taxon>
        <taxon>Eurotatoria</taxon>
        <taxon>Bdelloidea</taxon>
        <taxon>Philodinida</taxon>
        <taxon>Philodinidae</taxon>
        <taxon>Rotaria</taxon>
    </lineage>
</organism>
<dbReference type="AlphaFoldDB" id="A0A815FUH2"/>
<evidence type="ECO:0000313" key="2">
    <source>
        <dbReference type="EMBL" id="CAF1591080.1"/>
    </source>
</evidence>
<evidence type="ECO:0000313" key="3">
    <source>
        <dbReference type="Proteomes" id="UP000663854"/>
    </source>
</evidence>
<dbReference type="EMBL" id="CAJNOH010003271">
    <property type="protein sequence ID" value="CAF1330093.1"/>
    <property type="molecule type" value="Genomic_DNA"/>
</dbReference>
<name>A0A815FUH2_9BILA</name>
<reference evidence="1" key="1">
    <citation type="submission" date="2021-02" db="EMBL/GenBank/DDBJ databases">
        <authorList>
            <person name="Nowell W R."/>
        </authorList>
    </citation>
    <scope>NUCLEOTIDE SEQUENCE</scope>
</reference>
<comment type="caution">
    <text evidence="1">The sequence shown here is derived from an EMBL/GenBank/DDBJ whole genome shotgun (WGS) entry which is preliminary data.</text>
</comment>
<dbReference type="Proteomes" id="UP000663854">
    <property type="component" value="Unassembled WGS sequence"/>
</dbReference>
<dbReference type="EMBL" id="CAJNOL010004588">
    <property type="protein sequence ID" value="CAF1591080.1"/>
    <property type="molecule type" value="Genomic_DNA"/>
</dbReference>
<proteinExistence type="predicted"/>
<evidence type="ECO:0000313" key="1">
    <source>
        <dbReference type="EMBL" id="CAF1330093.1"/>
    </source>
</evidence>